<comment type="caution">
    <text evidence="2">The sequence shown here is derived from an EMBL/GenBank/DDBJ whole genome shotgun (WGS) entry which is preliminary data.</text>
</comment>
<dbReference type="InterPro" id="IPR036291">
    <property type="entry name" value="NAD(P)-bd_dom_sf"/>
</dbReference>
<dbReference type="PANTHER" id="PTHR13812:SF19">
    <property type="entry name" value="KETIMINE REDUCTASE MU-CRYSTALLIN"/>
    <property type="match status" value="1"/>
</dbReference>
<dbReference type="InterPro" id="IPR023401">
    <property type="entry name" value="ODC_N"/>
</dbReference>
<sequence length="368" mass="39647">MTFTILTDTTIRTLLHSLTPTTAYTLALTLSHALSQYTLSEEAAYQPHRTSIVRPDGQVSLFMPATTPTSIGVKIVGVAPSTPAPAPAAAGEEEETPQPGLRSVLTICDERGQAVGVLNAAELTAFRTALGSMLLLLHRKQVADVIVFGAGKQAEWHVRLAILLQPDKVKKITFINRSSARARELVARLKAESVGGGDVEMSVFEGAEDGLKGLVQGADVVFCTTPSTKPLFSGEWVMGEGRGKGRYVAAIGSYRLDMQEIDPRILEKIVDPSGPFSGEFHREWVVVDSIKGCMDEAGELVAAGLKPEQMVEVGRMGELREEKGVQEWLGEGFVVYKSVGVGIMDIAIGRALMELAREKGVGMHLEDF</sequence>
<dbReference type="OrthoDB" id="41492at2759"/>
<dbReference type="InterPro" id="IPR003462">
    <property type="entry name" value="ODC_Mu_crystall"/>
</dbReference>
<dbReference type="Gene3D" id="3.30.1780.10">
    <property type="entry name" value="ornithine cyclodeaminase, domain 1"/>
    <property type="match status" value="1"/>
</dbReference>
<accession>A0A2W1GRU2</accession>
<dbReference type="AlphaFoldDB" id="A0A2W1GRU2"/>
<dbReference type="Proteomes" id="UP000249757">
    <property type="component" value="Unassembled WGS sequence"/>
</dbReference>
<dbReference type="PANTHER" id="PTHR13812">
    <property type="entry name" value="KETIMINE REDUCTASE MU-CRYSTALLIN"/>
    <property type="match status" value="1"/>
</dbReference>
<reference evidence="3" key="1">
    <citation type="journal article" date="2022" name="Microb. Genom.">
        <title>A global pangenome for the wheat fungal pathogen Pyrenophora tritici-repentis and prediction of effector protein structural homology.</title>
        <authorList>
            <person name="Moolhuijzen P.M."/>
            <person name="See P.T."/>
            <person name="Shi G."/>
            <person name="Powell H.R."/>
            <person name="Cockram J."/>
            <person name="Jorgensen L.N."/>
            <person name="Benslimane H."/>
            <person name="Strelkov S.E."/>
            <person name="Turner J."/>
            <person name="Liu Z."/>
            <person name="Moffat C.S."/>
        </authorList>
    </citation>
    <scope>NUCLEOTIDE SEQUENCE [LARGE SCALE GENOMIC DNA]</scope>
</reference>
<dbReference type="SUPFAM" id="SSF51735">
    <property type="entry name" value="NAD(P)-binding Rossmann-fold domains"/>
    <property type="match status" value="1"/>
</dbReference>
<dbReference type="Gene3D" id="3.40.50.720">
    <property type="entry name" value="NAD(P)-binding Rossmann-like Domain"/>
    <property type="match status" value="1"/>
</dbReference>
<dbReference type="GO" id="GO:0005737">
    <property type="term" value="C:cytoplasm"/>
    <property type="evidence" value="ECO:0007669"/>
    <property type="project" value="TreeGrafter"/>
</dbReference>
<evidence type="ECO:0000256" key="1">
    <source>
        <dbReference type="ARBA" id="ARBA00008903"/>
    </source>
</evidence>
<organism evidence="2 3">
    <name type="scientific">Pyrenophora tritici-repentis</name>
    <dbReference type="NCBI Taxonomy" id="45151"/>
    <lineage>
        <taxon>Eukaryota</taxon>
        <taxon>Fungi</taxon>
        <taxon>Dikarya</taxon>
        <taxon>Ascomycota</taxon>
        <taxon>Pezizomycotina</taxon>
        <taxon>Dothideomycetes</taxon>
        <taxon>Pleosporomycetidae</taxon>
        <taxon>Pleosporales</taxon>
        <taxon>Pleosporineae</taxon>
        <taxon>Pleosporaceae</taxon>
        <taxon>Pyrenophora</taxon>
    </lineage>
</organism>
<dbReference type="EMBL" id="NRDI02000013">
    <property type="protein sequence ID" value="KAI1511685.1"/>
    <property type="molecule type" value="Genomic_DNA"/>
</dbReference>
<dbReference type="OMA" id="VKIVNVH"/>
<evidence type="ECO:0000313" key="3">
    <source>
        <dbReference type="Proteomes" id="UP000249757"/>
    </source>
</evidence>
<name>A0A2W1GRU2_9PLEO</name>
<keyword evidence="3" id="KW-1185">Reference proteome</keyword>
<dbReference type="Pfam" id="PF02423">
    <property type="entry name" value="OCD_Mu_crystall"/>
    <property type="match status" value="1"/>
</dbReference>
<evidence type="ECO:0000313" key="2">
    <source>
        <dbReference type="EMBL" id="KAI1511685.1"/>
    </source>
</evidence>
<comment type="similarity">
    <text evidence="1">Belongs to the ornithine cyclodeaminase/mu-crystallin family.</text>
</comment>
<gene>
    <name evidence="2" type="ORF">Ptr86124_009329</name>
</gene>
<proteinExistence type="inferred from homology"/>
<protein>
    <submittedName>
        <fullName evidence="2">Ornithine cyclodeaminase</fullName>
    </submittedName>
</protein>